<dbReference type="EMBL" id="LWCA01000184">
    <property type="protein sequence ID" value="OAF70139.1"/>
    <property type="molecule type" value="Genomic_DNA"/>
</dbReference>
<protein>
    <recommendedName>
        <fullName evidence="7">B12-binding domain-containing protein</fullName>
    </recommendedName>
</protein>
<sequence length="632" mass="70550">MENDSNLLYPHNMSQSNVVKISESLGYSINCTVSIVNEILFNNISLNKISTSMTMNGAVLPIMAMFIVAAEEQNVKQCELQGTIQNDILKEFMVRNTYIFPPKPSMRIISDIFSYTSKNMPKFNSISISGYHMQEAGADAVHELAFTIANGIEYCRAGLKSEMKIDDFASRLSFFWGIGMNFYMEIAKLRAARRLWANLMKEKFNPKNKKSCVLRCHSQTSGWSLTAQVLILTGIDHFMDYFDPYNNIVRTSVEALSAIFGGTQSLHTNSYDEAVCLPTNFSSRLARNTQLILQEETGITNVIDPWAGSYMMEELTDEIYTKSLELIKEIESHGGMTQAVIDGIPKMKIEECAAKKQAKIDSDEHVICGVNKYKLSHEDEIETLDIDNTAVRKKQINRISKIRETRDNEKVKEILNKITECCSSEKGNLLQLSIQAARLRCSVGEITDAMIKIFGRYKANDALISGVYYKHFSKKSDSDSVIQRSKNFSIKFGRNPRILVAKLGQDGHDRGAKIIASGFSDMGFDVDVGPLFLTPSDAVQHAIDADVHIIGISTLAGGHKYLVPELIHELDDIKRRDIKVIVGGVIPPKDYKCLYEAGVALIFGPGEKITNAANSILDLLEKNANKIKSPPV</sequence>
<keyword evidence="5" id="KW-0413">Isomerase</keyword>
<dbReference type="AlphaFoldDB" id="A0A177B765"/>
<reference evidence="8 9" key="1">
    <citation type="submission" date="2016-04" db="EMBL/GenBank/DDBJ databases">
        <title>The genome of Intoshia linei affirms orthonectids as highly simplified spiralians.</title>
        <authorList>
            <person name="Mikhailov K.V."/>
            <person name="Slusarev G.S."/>
            <person name="Nikitin M.A."/>
            <person name="Logacheva M.D."/>
            <person name="Penin A."/>
            <person name="Aleoshin V."/>
            <person name="Panchin Y.V."/>
        </authorList>
    </citation>
    <scope>NUCLEOTIDE SEQUENCE [LARGE SCALE GENOMIC DNA]</scope>
    <source>
        <strain evidence="8">Intl2013</strain>
        <tissue evidence="8">Whole animal</tissue>
    </source>
</reference>
<dbReference type="GO" id="GO:0019678">
    <property type="term" value="P:propionate metabolic process, methylmalonyl pathway"/>
    <property type="evidence" value="ECO:0007669"/>
    <property type="project" value="TreeGrafter"/>
</dbReference>
<comment type="cofactor">
    <cofactor evidence="1">
        <name>adenosylcob(III)alamin</name>
        <dbReference type="ChEBI" id="CHEBI:18408"/>
    </cofactor>
</comment>
<feature type="domain" description="B12-binding" evidence="7">
    <location>
        <begin position="495"/>
        <end position="627"/>
    </location>
</feature>
<dbReference type="GO" id="GO:0046872">
    <property type="term" value="F:metal ion binding"/>
    <property type="evidence" value="ECO:0007669"/>
    <property type="project" value="UniProtKB-KW"/>
</dbReference>
<keyword evidence="3" id="KW-0846">Cobalamin</keyword>
<dbReference type="CDD" id="cd02071">
    <property type="entry name" value="MM_CoA_mut_B12_BD"/>
    <property type="match status" value="1"/>
</dbReference>
<dbReference type="PANTHER" id="PTHR48101:SF4">
    <property type="entry name" value="METHYLMALONYL-COA MUTASE, MITOCHONDRIAL"/>
    <property type="match status" value="1"/>
</dbReference>
<dbReference type="InterPro" id="IPR006099">
    <property type="entry name" value="MeMalonylCoA_mutase_a/b_cat"/>
</dbReference>
<dbReference type="NCBIfam" id="NF006944">
    <property type="entry name" value="PRK09426.1"/>
    <property type="match status" value="1"/>
</dbReference>
<dbReference type="NCBIfam" id="TIGR00641">
    <property type="entry name" value="acid_CoA_mut_N"/>
    <property type="match status" value="1"/>
</dbReference>
<keyword evidence="4" id="KW-0479">Metal-binding</keyword>
<dbReference type="PROSITE" id="PS51332">
    <property type="entry name" value="B12_BINDING"/>
    <property type="match status" value="1"/>
</dbReference>
<evidence type="ECO:0000256" key="6">
    <source>
        <dbReference type="ARBA" id="ARBA00023285"/>
    </source>
</evidence>
<evidence type="ECO:0000313" key="9">
    <source>
        <dbReference type="Proteomes" id="UP000078046"/>
    </source>
</evidence>
<dbReference type="Pfam" id="PF02310">
    <property type="entry name" value="B12-binding"/>
    <property type="match status" value="1"/>
</dbReference>
<dbReference type="Gene3D" id="3.40.50.280">
    <property type="entry name" value="Cobalamin-binding domain"/>
    <property type="match status" value="1"/>
</dbReference>
<keyword evidence="6" id="KW-0170">Cobalt</keyword>
<dbReference type="InterPro" id="IPR006158">
    <property type="entry name" value="Cobalamin-bd"/>
</dbReference>
<dbReference type="GO" id="GO:0004494">
    <property type="term" value="F:methylmalonyl-CoA mutase activity"/>
    <property type="evidence" value="ECO:0007669"/>
    <property type="project" value="UniProtKB-EC"/>
</dbReference>
<dbReference type="SUPFAM" id="SSF52242">
    <property type="entry name" value="Cobalamin (vitamin B12)-binding domain"/>
    <property type="match status" value="1"/>
</dbReference>
<dbReference type="GO" id="GO:0005739">
    <property type="term" value="C:mitochondrion"/>
    <property type="evidence" value="ECO:0007669"/>
    <property type="project" value="TreeGrafter"/>
</dbReference>
<dbReference type="OrthoDB" id="198977at2759"/>
<keyword evidence="9" id="KW-1185">Reference proteome</keyword>
<comment type="similarity">
    <text evidence="2">Belongs to the methylmalonyl-CoA mutase family.</text>
</comment>
<evidence type="ECO:0000256" key="2">
    <source>
        <dbReference type="ARBA" id="ARBA00008465"/>
    </source>
</evidence>
<dbReference type="GO" id="GO:0031419">
    <property type="term" value="F:cobalamin binding"/>
    <property type="evidence" value="ECO:0007669"/>
    <property type="project" value="UniProtKB-KW"/>
</dbReference>
<dbReference type="Proteomes" id="UP000078046">
    <property type="component" value="Unassembled WGS sequence"/>
</dbReference>
<dbReference type="Pfam" id="PF01642">
    <property type="entry name" value="MM_CoA_mutase"/>
    <property type="match status" value="1"/>
</dbReference>
<accession>A0A177B765</accession>
<comment type="caution">
    <text evidence="8">The sequence shown here is derived from an EMBL/GenBank/DDBJ whole genome shotgun (WGS) entry which is preliminary data.</text>
</comment>
<dbReference type="InterPro" id="IPR006159">
    <property type="entry name" value="Acid_CoA_mut_C"/>
</dbReference>
<organism evidence="8 9">
    <name type="scientific">Intoshia linei</name>
    <dbReference type="NCBI Taxonomy" id="1819745"/>
    <lineage>
        <taxon>Eukaryota</taxon>
        <taxon>Metazoa</taxon>
        <taxon>Spiralia</taxon>
        <taxon>Lophotrochozoa</taxon>
        <taxon>Mesozoa</taxon>
        <taxon>Orthonectida</taxon>
        <taxon>Rhopaluridae</taxon>
        <taxon>Intoshia</taxon>
    </lineage>
</organism>
<evidence type="ECO:0000256" key="3">
    <source>
        <dbReference type="ARBA" id="ARBA00022628"/>
    </source>
</evidence>
<evidence type="ECO:0000256" key="1">
    <source>
        <dbReference type="ARBA" id="ARBA00001922"/>
    </source>
</evidence>
<dbReference type="SUPFAM" id="SSF51703">
    <property type="entry name" value="Cobalamin (vitamin B12)-dependent enzymes"/>
    <property type="match status" value="1"/>
</dbReference>
<evidence type="ECO:0000256" key="5">
    <source>
        <dbReference type="ARBA" id="ARBA00023235"/>
    </source>
</evidence>
<gene>
    <name evidence="8" type="ORF">A3Q56_02038</name>
</gene>
<proteinExistence type="inferred from homology"/>
<evidence type="ECO:0000256" key="4">
    <source>
        <dbReference type="ARBA" id="ARBA00022723"/>
    </source>
</evidence>
<dbReference type="InterPro" id="IPR016176">
    <property type="entry name" value="Cbl-dep_enz_cat"/>
</dbReference>
<evidence type="ECO:0000313" key="8">
    <source>
        <dbReference type="EMBL" id="OAF70139.1"/>
    </source>
</evidence>
<dbReference type="Gene3D" id="3.20.20.240">
    <property type="entry name" value="Methylmalonyl-CoA mutase"/>
    <property type="match status" value="1"/>
</dbReference>
<dbReference type="PANTHER" id="PTHR48101">
    <property type="entry name" value="METHYLMALONYL-COA MUTASE, MITOCHONDRIAL-RELATED"/>
    <property type="match status" value="1"/>
</dbReference>
<dbReference type="NCBIfam" id="TIGR00640">
    <property type="entry name" value="acid_CoA_mut_C"/>
    <property type="match status" value="1"/>
</dbReference>
<evidence type="ECO:0000259" key="7">
    <source>
        <dbReference type="PROSITE" id="PS51332"/>
    </source>
</evidence>
<dbReference type="InterPro" id="IPR006098">
    <property type="entry name" value="MMCoA_mutase_a_cat"/>
</dbReference>
<dbReference type="InterPro" id="IPR036724">
    <property type="entry name" value="Cobalamin-bd_sf"/>
</dbReference>
<name>A0A177B765_9BILA</name>